<dbReference type="AlphaFoldDB" id="A0A1V6SVJ2"/>
<evidence type="ECO:0000256" key="2">
    <source>
        <dbReference type="ARBA" id="ARBA00010989"/>
    </source>
</evidence>
<dbReference type="InterPro" id="IPR006076">
    <property type="entry name" value="FAD-dep_OxRdtase"/>
</dbReference>
<gene>
    <name evidence="7" type="ORF">PENFLA_c023G02027</name>
</gene>
<keyword evidence="5" id="KW-0560">Oxidoreductase</keyword>
<dbReference type="PANTHER" id="PTHR10961">
    <property type="entry name" value="PEROXISOMAL SARCOSINE OXIDASE"/>
    <property type="match status" value="1"/>
</dbReference>
<dbReference type="STRING" id="254877.A0A1V6SVJ2"/>
<dbReference type="Proteomes" id="UP000191342">
    <property type="component" value="Unassembled WGS sequence"/>
</dbReference>
<organism evidence="7 8">
    <name type="scientific">Penicillium flavigenum</name>
    <dbReference type="NCBI Taxonomy" id="254877"/>
    <lineage>
        <taxon>Eukaryota</taxon>
        <taxon>Fungi</taxon>
        <taxon>Dikarya</taxon>
        <taxon>Ascomycota</taxon>
        <taxon>Pezizomycotina</taxon>
        <taxon>Eurotiomycetes</taxon>
        <taxon>Eurotiomycetidae</taxon>
        <taxon>Eurotiales</taxon>
        <taxon>Aspergillaceae</taxon>
        <taxon>Penicillium</taxon>
    </lineage>
</organism>
<dbReference type="EMBL" id="MLQL01000023">
    <property type="protein sequence ID" value="OQE17754.1"/>
    <property type="molecule type" value="Genomic_DNA"/>
</dbReference>
<protein>
    <recommendedName>
        <fullName evidence="6">FAD dependent oxidoreductase domain-containing protein</fullName>
    </recommendedName>
</protein>
<evidence type="ECO:0000256" key="1">
    <source>
        <dbReference type="ARBA" id="ARBA00001974"/>
    </source>
</evidence>
<comment type="cofactor">
    <cofactor evidence="1">
        <name>FAD</name>
        <dbReference type="ChEBI" id="CHEBI:57692"/>
    </cofactor>
</comment>
<keyword evidence="3" id="KW-0285">Flavoprotein</keyword>
<evidence type="ECO:0000313" key="7">
    <source>
        <dbReference type="EMBL" id="OQE17754.1"/>
    </source>
</evidence>
<dbReference type="GO" id="GO:0050031">
    <property type="term" value="F:L-pipecolate oxidase activity"/>
    <property type="evidence" value="ECO:0007669"/>
    <property type="project" value="TreeGrafter"/>
</dbReference>
<name>A0A1V6SVJ2_9EURO</name>
<keyword evidence="8" id="KW-1185">Reference proteome</keyword>
<comment type="caution">
    <text evidence="7">The sequence shown here is derived from an EMBL/GenBank/DDBJ whole genome shotgun (WGS) entry which is preliminary data.</text>
</comment>
<sequence length="479" mass="52741">MACPRTIIVIGSGVFGLSTAYAMARDDAFAQTSIVLLDSWEFEPSGTATGTSVSNPGSANHDTSRIIRSEYPHGPYAVLAKNAHAQWRGLWGENGRYVERRLLLSAQGSSLRNPKVSGETVNYVKNAYELSSQLSSGGKSNLQVLDSLHQIRTELGLSASAVQKTEKDLRGYISQDAGWADSGATMRWLRQKVLQTGRIRIQTGNVQSLIYVDATTLRQNSVVRGVRLDNGHELFADLTIVAAGSHTPRLLEMDTLCDVYSELVAYIQLYPEECLHFRQLDLPIIVNADRCVFAIAPDREGFLKLGKFSHSGLVDVRQCAGVTVGPRPNRLPPREQWSDPHFGWGGEIDLSKGLDERGQQTLADYRAFLDELFVSSGVESEGKSFGNIARRPFTKIRRCWYTDTPATDFVIDYHPASACTLFVASGGSDHAFKFLPVIGEKIVAIVLQGRGVPCDSDDDANLTVLREAWRFPRISSSNL</sequence>
<keyword evidence="4" id="KW-0274">FAD</keyword>
<evidence type="ECO:0000259" key="6">
    <source>
        <dbReference type="Pfam" id="PF01266"/>
    </source>
</evidence>
<evidence type="ECO:0000313" key="8">
    <source>
        <dbReference type="Proteomes" id="UP000191342"/>
    </source>
</evidence>
<dbReference type="GO" id="GO:0050660">
    <property type="term" value="F:flavin adenine dinucleotide binding"/>
    <property type="evidence" value="ECO:0007669"/>
    <property type="project" value="InterPro"/>
</dbReference>
<dbReference type="SUPFAM" id="SSF51905">
    <property type="entry name" value="FAD/NAD(P)-binding domain"/>
    <property type="match status" value="1"/>
</dbReference>
<dbReference type="GO" id="GO:0008115">
    <property type="term" value="F:sarcosine oxidase activity"/>
    <property type="evidence" value="ECO:0007669"/>
    <property type="project" value="TreeGrafter"/>
</dbReference>
<evidence type="ECO:0000256" key="5">
    <source>
        <dbReference type="ARBA" id="ARBA00023002"/>
    </source>
</evidence>
<dbReference type="Pfam" id="PF01266">
    <property type="entry name" value="DAO"/>
    <property type="match status" value="1"/>
</dbReference>
<dbReference type="InterPro" id="IPR045170">
    <property type="entry name" value="MTOX"/>
</dbReference>
<comment type="similarity">
    <text evidence="2">Belongs to the MSOX/MTOX family.</text>
</comment>
<evidence type="ECO:0000256" key="3">
    <source>
        <dbReference type="ARBA" id="ARBA00022630"/>
    </source>
</evidence>
<accession>A0A1V6SVJ2</accession>
<feature type="domain" description="FAD dependent oxidoreductase" evidence="6">
    <location>
        <begin position="7"/>
        <end position="443"/>
    </location>
</feature>
<dbReference type="PANTHER" id="PTHR10961:SF46">
    <property type="entry name" value="PEROXISOMAL SARCOSINE OXIDASE"/>
    <property type="match status" value="1"/>
</dbReference>
<dbReference type="Gene3D" id="3.50.50.60">
    <property type="entry name" value="FAD/NAD(P)-binding domain"/>
    <property type="match status" value="1"/>
</dbReference>
<evidence type="ECO:0000256" key="4">
    <source>
        <dbReference type="ARBA" id="ARBA00022827"/>
    </source>
</evidence>
<dbReference type="OrthoDB" id="2219495at2759"/>
<dbReference type="Gene3D" id="3.30.9.10">
    <property type="entry name" value="D-Amino Acid Oxidase, subunit A, domain 2"/>
    <property type="match status" value="1"/>
</dbReference>
<dbReference type="InterPro" id="IPR036188">
    <property type="entry name" value="FAD/NAD-bd_sf"/>
</dbReference>
<dbReference type="GO" id="GO:0004657">
    <property type="term" value="F:proline dehydrogenase activity"/>
    <property type="evidence" value="ECO:0007669"/>
    <property type="project" value="TreeGrafter"/>
</dbReference>
<reference evidence="8" key="1">
    <citation type="journal article" date="2017" name="Nat. Microbiol.">
        <title>Global analysis of biosynthetic gene clusters reveals vast potential of secondary metabolite production in Penicillium species.</title>
        <authorList>
            <person name="Nielsen J.C."/>
            <person name="Grijseels S."/>
            <person name="Prigent S."/>
            <person name="Ji B."/>
            <person name="Dainat J."/>
            <person name="Nielsen K.F."/>
            <person name="Frisvad J.C."/>
            <person name="Workman M."/>
            <person name="Nielsen J."/>
        </authorList>
    </citation>
    <scope>NUCLEOTIDE SEQUENCE [LARGE SCALE GENOMIC DNA]</scope>
    <source>
        <strain evidence="8">IBT 14082</strain>
    </source>
</reference>
<proteinExistence type="inferred from homology"/>